<keyword evidence="2" id="KW-0328">Glycosyltransferase</keyword>
<dbReference type="PaxDb" id="272559-BF9343_1307"/>
<dbReference type="PANTHER" id="PTHR43685">
    <property type="entry name" value="GLYCOSYLTRANSFERASE"/>
    <property type="match status" value="1"/>
</dbReference>
<dbReference type="Proteomes" id="UP000006731">
    <property type="component" value="Chromosome"/>
</dbReference>
<evidence type="ECO:0000256" key="2">
    <source>
        <dbReference type="ARBA" id="ARBA00022676"/>
    </source>
</evidence>
<gene>
    <name evidence="4" type="primary">wcfQ</name>
    <name evidence="4" type="ORF">BF9343_1307</name>
</gene>
<sequence length="268" mass="31695">MKLAVISSIYKNDSLSKIKQSLQSLLNQENVTCDIYLYCDGPVSIDIVHFLDSFDQNSLYIFKQEQNRGLAHALNELLNIVLTKEYEYIARMDADDISMPERFVKQIAFMNSHPDIDCLGTWAIEIDDDGKEYFRKKMPITHEECLELFKKRDCMIHPTVMFRRSYFEKAGLYPEDTYFGEDTMMWAKGFKSGCKFANVPEYLFKFRLDSNFFERRRGWKHAKSIYTLRHRVNRMLGFGWKEDCYALLYAMAKLMPKSILDIIYKTVR</sequence>
<dbReference type="HOGENOM" id="CLU_025996_0_9_10"/>
<dbReference type="Pfam" id="PF00535">
    <property type="entry name" value="Glycos_transf_2"/>
    <property type="match status" value="1"/>
</dbReference>
<accession>Q5LFK5</accession>
<reference evidence="4 5" key="1">
    <citation type="journal article" date="2005" name="Science">
        <title>Extensive DNA inversions in the B. fragilis genome control variable gene expression.</title>
        <authorList>
            <person name="Cerdeno-Tarraga A.M."/>
            <person name="Patrick S."/>
            <person name="Crosmann L."/>
            <person name="Blakely G."/>
            <person name="Abratt V."/>
            <person name="Lennard N."/>
            <person name="Duerden B."/>
            <person name="Poxton I."/>
            <person name="Harris B."/>
            <person name="Quail M.A."/>
            <person name="Barron A."/>
            <person name="Clarck L."/>
            <person name="Corton C."/>
            <person name="Doggett J."/>
            <person name="Holden M.T.G."/>
            <person name="Larke N."/>
            <person name="Line A."/>
            <person name="Lord A."/>
            <person name="Norbertczak H."/>
            <person name="Ormond D."/>
            <person name="Price C."/>
            <person name="Rabbinowitsch E."/>
            <person name="Woodward J."/>
            <person name="Barrel B.G."/>
            <person name="Parkhill J."/>
        </authorList>
    </citation>
    <scope>NUCLEOTIDE SEQUENCE [LARGE SCALE GENOMIC DNA]</scope>
    <source>
        <strain evidence="5">ATCC 25285 / DSM 2151 / CCUG 4856 / JCM 11019 / LMG 10263 / NCTC 9343 / Onslow / VPI 2553 / EN-2</strain>
    </source>
</reference>
<dbReference type="eggNOG" id="COG1215">
    <property type="taxonomic scope" value="Bacteria"/>
</dbReference>
<dbReference type="InterPro" id="IPR029044">
    <property type="entry name" value="Nucleotide-diphossugar_trans"/>
</dbReference>
<dbReference type="AlphaFoldDB" id="Q5LFK5"/>
<protein>
    <submittedName>
        <fullName evidence="4">Glycosyltransferase</fullName>
    </submittedName>
</protein>
<dbReference type="PANTHER" id="PTHR43685:SF5">
    <property type="entry name" value="GLYCOSYLTRANSFERASE EPSE-RELATED"/>
    <property type="match status" value="1"/>
</dbReference>
<evidence type="ECO:0000256" key="3">
    <source>
        <dbReference type="ARBA" id="ARBA00022679"/>
    </source>
</evidence>
<evidence type="ECO:0000256" key="1">
    <source>
        <dbReference type="ARBA" id="ARBA00006739"/>
    </source>
</evidence>
<dbReference type="CAZy" id="GT2">
    <property type="family name" value="Glycosyltransferase Family 2"/>
</dbReference>
<dbReference type="InterPro" id="IPR001173">
    <property type="entry name" value="Glyco_trans_2-like"/>
</dbReference>
<dbReference type="InterPro" id="IPR050834">
    <property type="entry name" value="Glycosyltransf_2"/>
</dbReference>
<dbReference type="RefSeq" id="WP_005786172.1">
    <property type="nucleotide sequence ID" value="NC_003228.3"/>
</dbReference>
<dbReference type="EMBL" id="CR626927">
    <property type="protein sequence ID" value="CAH07088.1"/>
    <property type="molecule type" value="Genomic_DNA"/>
</dbReference>
<comment type="similarity">
    <text evidence="1">Belongs to the glycosyltransferase 2 family.</text>
</comment>
<dbReference type="BioCyc" id="BFRA272559:G1GHZ-1411-MONOMER"/>
<organism evidence="4 5">
    <name type="scientific">Bacteroides fragilis (strain ATCC 25285 / DSM 2151 / CCUG 4856 / JCM 11019 / LMG 10263 / NCTC 9343 / Onslow / VPI 2553 / EN-2)</name>
    <dbReference type="NCBI Taxonomy" id="272559"/>
    <lineage>
        <taxon>Bacteria</taxon>
        <taxon>Pseudomonadati</taxon>
        <taxon>Bacteroidota</taxon>
        <taxon>Bacteroidia</taxon>
        <taxon>Bacteroidales</taxon>
        <taxon>Bacteroidaceae</taxon>
        <taxon>Bacteroides</taxon>
    </lineage>
</organism>
<name>Q5LFK5_BACFN</name>
<dbReference type="KEGG" id="bfs:BF9343_1307"/>
<keyword evidence="5" id="KW-1185">Reference proteome</keyword>
<dbReference type="GO" id="GO:0016757">
    <property type="term" value="F:glycosyltransferase activity"/>
    <property type="evidence" value="ECO:0007669"/>
    <property type="project" value="UniProtKB-KW"/>
</dbReference>
<evidence type="ECO:0000313" key="5">
    <source>
        <dbReference type="Proteomes" id="UP000006731"/>
    </source>
</evidence>
<dbReference type="Gene3D" id="3.90.550.10">
    <property type="entry name" value="Spore Coat Polysaccharide Biosynthesis Protein SpsA, Chain A"/>
    <property type="match status" value="1"/>
</dbReference>
<dbReference type="SUPFAM" id="SSF53448">
    <property type="entry name" value="Nucleotide-diphospho-sugar transferases"/>
    <property type="match status" value="1"/>
</dbReference>
<proteinExistence type="inferred from homology"/>
<evidence type="ECO:0000313" key="4">
    <source>
        <dbReference type="EMBL" id="CAH07088.1"/>
    </source>
</evidence>
<dbReference type="GeneID" id="60367644"/>
<keyword evidence="3" id="KW-0808">Transferase</keyword>